<accession>A0A1H8XYX3</accession>
<evidence type="ECO:0000256" key="1">
    <source>
        <dbReference type="SAM" id="MobiDB-lite"/>
    </source>
</evidence>
<dbReference type="Proteomes" id="UP000198847">
    <property type="component" value="Unassembled WGS sequence"/>
</dbReference>
<dbReference type="EMBL" id="FODY01000034">
    <property type="protein sequence ID" value="SEP45079.1"/>
    <property type="molecule type" value="Genomic_DNA"/>
</dbReference>
<dbReference type="STRING" id="112903.SAMN04490178_13418"/>
<sequence>MVKQAAAKKETQEPYGKARKEGVSEVNITIRNGNVIKFEHTIRFLEEECMYGDGI</sequence>
<reference evidence="2 3" key="1">
    <citation type="submission" date="2016-10" db="EMBL/GenBank/DDBJ databases">
        <authorList>
            <person name="de Groot N.N."/>
        </authorList>
    </citation>
    <scope>NUCLEOTIDE SEQUENCE [LARGE SCALE GENOMIC DNA]</scope>
    <source>
        <strain evidence="2 3">DSM 13305</strain>
    </source>
</reference>
<evidence type="ECO:0000313" key="2">
    <source>
        <dbReference type="EMBL" id="SEP45079.1"/>
    </source>
</evidence>
<evidence type="ECO:0000313" key="3">
    <source>
        <dbReference type="Proteomes" id="UP000198847"/>
    </source>
</evidence>
<protein>
    <submittedName>
        <fullName evidence="2">Uncharacterized protein</fullName>
    </submittedName>
</protein>
<keyword evidence="3" id="KW-1185">Reference proteome</keyword>
<name>A0A1H8XYX3_9FIRM</name>
<feature type="compositionally biased region" description="Basic and acidic residues" evidence="1">
    <location>
        <begin position="7"/>
        <end position="21"/>
    </location>
</feature>
<organism evidence="2 3">
    <name type="scientific">Propionispora vibrioides</name>
    <dbReference type="NCBI Taxonomy" id="112903"/>
    <lineage>
        <taxon>Bacteria</taxon>
        <taxon>Bacillati</taxon>
        <taxon>Bacillota</taxon>
        <taxon>Negativicutes</taxon>
        <taxon>Selenomonadales</taxon>
        <taxon>Sporomusaceae</taxon>
        <taxon>Propionispora</taxon>
    </lineage>
</organism>
<feature type="region of interest" description="Disordered" evidence="1">
    <location>
        <begin position="1"/>
        <end position="21"/>
    </location>
</feature>
<gene>
    <name evidence="2" type="ORF">SAMN04490178_13418</name>
</gene>
<dbReference type="RefSeq" id="WP_177173685.1">
    <property type="nucleotide sequence ID" value="NZ_FODY01000034.1"/>
</dbReference>
<dbReference type="AlphaFoldDB" id="A0A1H8XYX3"/>
<proteinExistence type="predicted"/>